<dbReference type="InterPro" id="IPR015057">
    <property type="entry name" value="Rv2632c-like"/>
</dbReference>
<name>A0ABT1Q5L8_9ACTN</name>
<organism evidence="1 2">
    <name type="scientific">Streptomyces humicola</name>
    <dbReference type="NCBI Taxonomy" id="2953240"/>
    <lineage>
        <taxon>Bacteria</taxon>
        <taxon>Bacillati</taxon>
        <taxon>Actinomycetota</taxon>
        <taxon>Actinomycetes</taxon>
        <taxon>Kitasatosporales</taxon>
        <taxon>Streptomycetaceae</taxon>
        <taxon>Streptomyces</taxon>
    </lineage>
</organism>
<dbReference type="Gene3D" id="3.30.160.240">
    <property type="entry name" value="Rv1738"/>
    <property type="match status" value="1"/>
</dbReference>
<dbReference type="RefSeq" id="WP_255923692.1">
    <property type="nucleotide sequence ID" value="NZ_JANFNG010000038.1"/>
</dbReference>
<evidence type="ECO:0000313" key="2">
    <source>
        <dbReference type="Proteomes" id="UP001057702"/>
    </source>
</evidence>
<dbReference type="Pfam" id="PF08962">
    <property type="entry name" value="Rv2632c-like"/>
    <property type="match status" value="1"/>
</dbReference>
<dbReference type="InterPro" id="IPR038070">
    <property type="entry name" value="Rv2632c-like_sf"/>
</dbReference>
<protein>
    <submittedName>
        <fullName evidence="1">DUF1876 domain-containing protein</fullName>
    </submittedName>
</protein>
<dbReference type="SUPFAM" id="SSF143212">
    <property type="entry name" value="Rv2632c-like"/>
    <property type="match status" value="1"/>
</dbReference>
<comment type="caution">
    <text evidence="1">The sequence shown here is derived from an EMBL/GenBank/DDBJ whole genome shotgun (WGS) entry which is preliminary data.</text>
</comment>
<dbReference type="Proteomes" id="UP001057702">
    <property type="component" value="Unassembled WGS sequence"/>
</dbReference>
<dbReference type="EMBL" id="JANFNG010000038">
    <property type="protein sequence ID" value="MCQ4084625.1"/>
    <property type="molecule type" value="Genomic_DNA"/>
</dbReference>
<accession>A0ABT1Q5L8</accession>
<keyword evidence="2" id="KW-1185">Reference proteome</keyword>
<reference evidence="1" key="1">
    <citation type="submission" date="2022-06" db="EMBL/GenBank/DDBJ databases">
        <title>Draft genome sequence of Streptomyces sp. RB6PN25 isolated from peat swamp forest in Thailand.</title>
        <authorList>
            <person name="Duangmal K."/>
            <person name="Klaysubun C."/>
        </authorList>
    </citation>
    <scope>NUCLEOTIDE SEQUENCE</scope>
    <source>
        <strain evidence="1">RB6PN25</strain>
    </source>
</reference>
<gene>
    <name evidence="1" type="ORF">NGB36_29630</name>
</gene>
<proteinExistence type="predicted"/>
<evidence type="ECO:0000313" key="1">
    <source>
        <dbReference type="EMBL" id="MCQ4084625.1"/>
    </source>
</evidence>
<sequence>MKTLVGWHVEIEFQEIGNRTQAAALLRLADGTELRAHGHAVRHPKDAEQLRVGEELAAARTLNDLARQLLEKSARDIESATHVPAHPHM</sequence>